<dbReference type="SMART" id="SM00212">
    <property type="entry name" value="UBCc"/>
    <property type="match status" value="1"/>
</dbReference>
<evidence type="ECO:0000256" key="3">
    <source>
        <dbReference type="SAM" id="MobiDB-lite"/>
    </source>
</evidence>
<evidence type="ECO:0000256" key="2">
    <source>
        <dbReference type="ARBA" id="ARBA00022786"/>
    </source>
</evidence>
<dbReference type="eggNOG" id="KOG0895">
    <property type="taxonomic scope" value="Eukaryota"/>
</dbReference>
<keyword evidence="1" id="KW-0808">Transferase</keyword>
<accession>K1W9R4</accession>
<feature type="region of interest" description="Disordered" evidence="3">
    <location>
        <begin position="931"/>
        <end position="951"/>
    </location>
</feature>
<dbReference type="EMBL" id="JH921447">
    <property type="protein sequence ID" value="EKD13995.1"/>
    <property type="molecule type" value="Genomic_DNA"/>
</dbReference>
<dbReference type="RefSeq" id="XP_007295561.1">
    <property type="nucleotide sequence ID" value="XM_007295499.1"/>
</dbReference>
<organism evidence="5 6">
    <name type="scientific">Marssonina brunnea f. sp. multigermtubi (strain MB_m1)</name>
    <name type="common">Marssonina leaf spot fungus</name>
    <dbReference type="NCBI Taxonomy" id="1072389"/>
    <lineage>
        <taxon>Eukaryota</taxon>
        <taxon>Fungi</taxon>
        <taxon>Dikarya</taxon>
        <taxon>Ascomycota</taxon>
        <taxon>Pezizomycotina</taxon>
        <taxon>Leotiomycetes</taxon>
        <taxon>Helotiales</taxon>
        <taxon>Drepanopezizaceae</taxon>
        <taxon>Drepanopeziza</taxon>
    </lineage>
</organism>
<dbReference type="PANTHER" id="PTHR46116:SF39">
    <property type="entry name" value="BACULOVIRAL IAP REPEAT-CONTAINING PROTEIN 6"/>
    <property type="match status" value="1"/>
</dbReference>
<dbReference type="PANTHER" id="PTHR46116">
    <property type="entry name" value="(E3-INDEPENDENT) E2 UBIQUITIN-CONJUGATING ENZYME"/>
    <property type="match status" value="1"/>
</dbReference>
<evidence type="ECO:0000256" key="1">
    <source>
        <dbReference type="ARBA" id="ARBA00022679"/>
    </source>
</evidence>
<dbReference type="HOGENOM" id="CLU_309735_0_0_1"/>
<keyword evidence="2" id="KW-0833">Ubl conjugation pathway</keyword>
<dbReference type="AlphaFoldDB" id="K1W9R4"/>
<dbReference type="InParanoid" id="K1W9R4"/>
<reference evidence="5 6" key="1">
    <citation type="journal article" date="2012" name="BMC Genomics">
        <title>Sequencing the genome of Marssonina brunnea reveals fungus-poplar co-evolution.</title>
        <authorList>
            <person name="Zhu S."/>
            <person name="Cao Y.-Z."/>
            <person name="Jiang C."/>
            <person name="Tan B.-Y."/>
            <person name="Wang Z."/>
            <person name="Feng S."/>
            <person name="Zhang L."/>
            <person name="Su X.-H."/>
            <person name="Brejova B."/>
            <person name="Vinar T."/>
            <person name="Xu M."/>
            <person name="Wang M.-X."/>
            <person name="Zhang S.-G."/>
            <person name="Huang M.-R."/>
            <person name="Wu R."/>
            <person name="Zhou Y."/>
        </authorList>
    </citation>
    <scope>NUCLEOTIDE SEQUENCE [LARGE SCALE GENOMIC DNA]</scope>
    <source>
        <strain evidence="5 6">MB_m1</strain>
    </source>
</reference>
<evidence type="ECO:0000259" key="4">
    <source>
        <dbReference type="PROSITE" id="PS50127"/>
    </source>
</evidence>
<dbReference type="PROSITE" id="PS50127">
    <property type="entry name" value="UBC_2"/>
    <property type="match status" value="1"/>
</dbReference>
<keyword evidence="6" id="KW-1185">Reference proteome</keyword>
<feature type="compositionally biased region" description="Acidic residues" evidence="3">
    <location>
        <begin position="933"/>
        <end position="951"/>
    </location>
</feature>
<evidence type="ECO:0000313" key="5">
    <source>
        <dbReference type="EMBL" id="EKD13995.1"/>
    </source>
</evidence>
<dbReference type="Proteomes" id="UP000006753">
    <property type="component" value="Unassembled WGS sequence"/>
</dbReference>
<dbReference type="STRING" id="1072389.K1W9R4"/>
<feature type="domain" description="UBC core" evidence="4">
    <location>
        <begin position="431"/>
        <end position="594"/>
    </location>
</feature>
<dbReference type="InterPro" id="IPR016135">
    <property type="entry name" value="UBQ-conjugating_enzyme/RWD"/>
</dbReference>
<dbReference type="Gene3D" id="3.10.110.10">
    <property type="entry name" value="Ubiquitin Conjugating Enzyme"/>
    <property type="match status" value="1"/>
</dbReference>
<evidence type="ECO:0000313" key="6">
    <source>
        <dbReference type="Proteomes" id="UP000006753"/>
    </source>
</evidence>
<sequence>MGASSSKPANMEVEPDDTRENRAIKHLQQLCAQFITGACTQPGCREPLVSDPETHYARWSAGAQEIPPRTQLSVMVCANGHLVCVGCGKEPTIDPNKHHFTTLGVINHCCDAGRISTVYFLLARFDEAHVRWAEQNREKAAKNAKSRKSAKKALGHGKKALVAGVGYGMDSGMNGFGNFEYDTDEEGYEVEYFPHHRPLRRDNKEDEREEEQMEKDILMSDTVKLLIACLPDFSSDASAELNMFRLSTLFDKLTEMIRNDSIVDITERFDVYNSITAFIEKIARHDELVQLLSEERPIIVDHPGIKSLAFTPANSTYSSPKTYCSAPFVGSYGNTFLQAKTFLSMTQKTKAKSDTPATFKNTELLLSNMVACFQMLDRTVKKPDPAPQKDPEVEAIWSRFAEENRLTFTDEVLCNHRNEIEFNTVQSSNRGRLNTISKEIATMKTSLPPGVFLKVAESRSDVMKVLMIGSEGSPYAGGLFTFDIFLDSNYPQRPPRMTFVMKGNDDDGESFNPNLHLGTGTVCLSLLNTWPGHPSEAWQPGRSTILSVLVSVQAMILGAPLPWENEPGHEGSGPTPTVLSHKSRVQSRTIRFAMIAWLENKFETSHEHVWKEISQTYWKHNGTKVLQYVKEWVKETPGLLCYGQTDYWARMRHLKVEAAPSPPTCNLVEKLSTLLGIEYKATEFEAQMRSALAQTKRKGKAPGGSAKKMKLESKNAGSISVAAKKWVYTGQTTQKVVKKACKDFGIGFKGTIAASVERLEAHVNEDLENKDAKLVLEWGEKQANPSAAGHQTASQPYGWINEEGQLLTDEEVTDWAQKQKSSPAVPGVQKITIPAGLKSIALAKAEDIMAFMKHTGQTFVPAPTGWAHLAVAIAVPIHASQQGLVIPIIPGAPILYNANITPTPATTSATGIAPPAVAPPLKIMNSIWSSESATEEDYYSDSDDCGTEELE</sequence>
<dbReference type="Pfam" id="PF00179">
    <property type="entry name" value="UQ_con"/>
    <property type="match status" value="1"/>
</dbReference>
<protein>
    <submittedName>
        <fullName evidence="5">Ubiquitin-conjugating enzyme family protein</fullName>
    </submittedName>
</protein>
<dbReference type="GO" id="GO:0016740">
    <property type="term" value="F:transferase activity"/>
    <property type="evidence" value="ECO:0007669"/>
    <property type="project" value="UniProtKB-KW"/>
</dbReference>
<name>K1W9R4_MARBU</name>
<dbReference type="GeneID" id="18763607"/>
<dbReference type="SUPFAM" id="SSF54495">
    <property type="entry name" value="UBC-like"/>
    <property type="match status" value="1"/>
</dbReference>
<proteinExistence type="predicted"/>
<dbReference type="KEGG" id="mbe:MBM_07672"/>
<dbReference type="OrthoDB" id="47801at2759"/>
<dbReference type="InterPro" id="IPR000608">
    <property type="entry name" value="UBC"/>
</dbReference>
<gene>
    <name evidence="5" type="ORF">MBM_07672</name>
</gene>